<dbReference type="InParanoid" id="A0A517SMN6"/>
<organism evidence="2 3">
    <name type="scientific">Caulifigura coniformis</name>
    <dbReference type="NCBI Taxonomy" id="2527983"/>
    <lineage>
        <taxon>Bacteria</taxon>
        <taxon>Pseudomonadati</taxon>
        <taxon>Planctomycetota</taxon>
        <taxon>Planctomycetia</taxon>
        <taxon>Planctomycetales</taxon>
        <taxon>Planctomycetaceae</taxon>
        <taxon>Caulifigura</taxon>
    </lineage>
</organism>
<keyword evidence="1" id="KW-1133">Transmembrane helix</keyword>
<evidence type="ECO:0000313" key="2">
    <source>
        <dbReference type="EMBL" id="QDT57394.1"/>
    </source>
</evidence>
<reference evidence="2 3" key="1">
    <citation type="submission" date="2019-02" db="EMBL/GenBank/DDBJ databases">
        <title>Deep-cultivation of Planctomycetes and their phenomic and genomic characterization uncovers novel biology.</title>
        <authorList>
            <person name="Wiegand S."/>
            <person name="Jogler M."/>
            <person name="Boedeker C."/>
            <person name="Pinto D."/>
            <person name="Vollmers J."/>
            <person name="Rivas-Marin E."/>
            <person name="Kohn T."/>
            <person name="Peeters S.H."/>
            <person name="Heuer A."/>
            <person name="Rast P."/>
            <person name="Oberbeckmann S."/>
            <person name="Bunk B."/>
            <person name="Jeske O."/>
            <person name="Meyerdierks A."/>
            <person name="Storesund J.E."/>
            <person name="Kallscheuer N."/>
            <person name="Luecker S."/>
            <person name="Lage O.M."/>
            <person name="Pohl T."/>
            <person name="Merkel B.J."/>
            <person name="Hornburger P."/>
            <person name="Mueller R.-W."/>
            <person name="Bruemmer F."/>
            <person name="Labrenz M."/>
            <person name="Spormann A.M."/>
            <person name="Op den Camp H."/>
            <person name="Overmann J."/>
            <person name="Amann R."/>
            <person name="Jetten M.S.M."/>
            <person name="Mascher T."/>
            <person name="Medema M.H."/>
            <person name="Devos D.P."/>
            <person name="Kaster A.-K."/>
            <person name="Ovreas L."/>
            <person name="Rohde M."/>
            <person name="Galperin M.Y."/>
            <person name="Jogler C."/>
        </authorList>
    </citation>
    <scope>NUCLEOTIDE SEQUENCE [LARGE SCALE GENOMIC DNA]</scope>
    <source>
        <strain evidence="2 3">Pan44</strain>
    </source>
</reference>
<protein>
    <submittedName>
        <fullName evidence="2">Uncharacterized protein</fullName>
    </submittedName>
</protein>
<gene>
    <name evidence="2" type="ORF">Pan44_54630</name>
</gene>
<evidence type="ECO:0000313" key="3">
    <source>
        <dbReference type="Proteomes" id="UP000315700"/>
    </source>
</evidence>
<dbReference type="RefSeq" id="WP_145034743.1">
    <property type="nucleotide sequence ID" value="NZ_CP036271.1"/>
</dbReference>
<evidence type="ECO:0000256" key="1">
    <source>
        <dbReference type="SAM" id="Phobius"/>
    </source>
</evidence>
<name>A0A517SMN6_9PLAN</name>
<keyword evidence="3" id="KW-1185">Reference proteome</keyword>
<sequence>MNQDTAHPRLAGRVATATTRLILIAIVAGGLVTVAMNLWQMRSTGNALPSTTSDTVAPLNDLLRDTLPVVQDRVRGSEAAARDAVVNKIRDQIAAAVSEVASRTGAVETKDDPFRDAIELARDPGGVWSVHQLQEVGRRIVGVARSGREPAVLFWGGYDEAGPGEWTTWIMQLPLPKE</sequence>
<dbReference type="Proteomes" id="UP000315700">
    <property type="component" value="Chromosome"/>
</dbReference>
<dbReference type="KEGG" id="ccos:Pan44_54630"/>
<keyword evidence="1" id="KW-0812">Transmembrane</keyword>
<dbReference type="EMBL" id="CP036271">
    <property type="protein sequence ID" value="QDT57394.1"/>
    <property type="molecule type" value="Genomic_DNA"/>
</dbReference>
<dbReference type="AlphaFoldDB" id="A0A517SMN6"/>
<feature type="transmembrane region" description="Helical" evidence="1">
    <location>
        <begin position="21"/>
        <end position="39"/>
    </location>
</feature>
<proteinExistence type="predicted"/>
<accession>A0A517SMN6</accession>
<keyword evidence="1" id="KW-0472">Membrane</keyword>